<dbReference type="OrthoDB" id="5243870at2"/>
<evidence type="ECO:0008006" key="3">
    <source>
        <dbReference type="Google" id="ProtNLM"/>
    </source>
</evidence>
<dbReference type="Gene3D" id="3.40.50.300">
    <property type="entry name" value="P-loop containing nucleotide triphosphate hydrolases"/>
    <property type="match status" value="1"/>
</dbReference>
<dbReference type="RefSeq" id="WP_130412784.1">
    <property type="nucleotide sequence ID" value="NZ_SGWX01000001.1"/>
</dbReference>
<dbReference type="InterPro" id="IPR027417">
    <property type="entry name" value="P-loop_NTPase"/>
</dbReference>
<dbReference type="AlphaFoldDB" id="A0A4Q7M0I6"/>
<protein>
    <recommendedName>
        <fullName evidence="3">MinD-like ATPase involved in chromosome partitioning or flagellar assembly</fullName>
    </recommendedName>
</protein>
<accession>A0A4Q7M0I6</accession>
<keyword evidence="2" id="KW-1185">Reference proteome</keyword>
<proteinExistence type="predicted"/>
<comment type="caution">
    <text evidence="1">The sequence shown here is derived from an EMBL/GenBank/DDBJ whole genome shotgun (WGS) entry which is preliminary data.</text>
</comment>
<evidence type="ECO:0000313" key="1">
    <source>
        <dbReference type="EMBL" id="RZS60681.1"/>
    </source>
</evidence>
<sequence>MTVIALCSAKGAPGVSTTALGLAMVWPRPVVFVEADPSGGNWLLAGFFRGAREYDGGLVELAISPLATGDALRDVVHPFPDSSASFVLGVQNHAQASGLRSLWQPLAEALGDLDAQGHDVIVDAGQLGQAGSPEPLLAWADLTLLVTRSSLPSLSGARSRAGELGAPTTAWRQAGLLLVGEGRPYGAKDAGRSLGLPVVAAVAFDVAAAAVYSDGLTPPRKFDQGPYVRSLRAGADRICAAITRHREQLTADVVEGAAP</sequence>
<gene>
    <name evidence="1" type="ORF">EV386_0953</name>
</gene>
<name>A0A4Q7M0I6_9MICO</name>
<dbReference type="Proteomes" id="UP000293852">
    <property type="component" value="Unassembled WGS sequence"/>
</dbReference>
<evidence type="ECO:0000313" key="2">
    <source>
        <dbReference type="Proteomes" id="UP000293852"/>
    </source>
</evidence>
<reference evidence="1 2" key="1">
    <citation type="submission" date="2019-02" db="EMBL/GenBank/DDBJ databases">
        <title>Sequencing the genomes of 1000 actinobacteria strains.</title>
        <authorList>
            <person name="Klenk H.-P."/>
        </authorList>
    </citation>
    <scope>NUCLEOTIDE SEQUENCE [LARGE SCALE GENOMIC DNA]</scope>
    <source>
        <strain evidence="1 2">DSM 16932</strain>
    </source>
</reference>
<dbReference type="EMBL" id="SGWX01000001">
    <property type="protein sequence ID" value="RZS60681.1"/>
    <property type="molecule type" value="Genomic_DNA"/>
</dbReference>
<dbReference type="SUPFAM" id="SSF52540">
    <property type="entry name" value="P-loop containing nucleoside triphosphate hydrolases"/>
    <property type="match status" value="1"/>
</dbReference>
<organism evidence="1 2">
    <name type="scientific">Xylanimonas ulmi</name>
    <dbReference type="NCBI Taxonomy" id="228973"/>
    <lineage>
        <taxon>Bacteria</taxon>
        <taxon>Bacillati</taxon>
        <taxon>Actinomycetota</taxon>
        <taxon>Actinomycetes</taxon>
        <taxon>Micrococcales</taxon>
        <taxon>Promicromonosporaceae</taxon>
        <taxon>Xylanimonas</taxon>
    </lineage>
</organism>